<dbReference type="NCBIfam" id="NF009044">
    <property type="entry name" value="PRK12378.1"/>
    <property type="match status" value="1"/>
</dbReference>
<dbReference type="GO" id="GO:0006355">
    <property type="term" value="P:regulation of DNA-templated transcription"/>
    <property type="evidence" value="ECO:0007669"/>
    <property type="project" value="UniProtKB-UniRule"/>
</dbReference>
<evidence type="ECO:0000256" key="2">
    <source>
        <dbReference type="ARBA" id="ARBA00022490"/>
    </source>
</evidence>
<proteinExistence type="inferred from homology"/>
<dbReference type="PANTHER" id="PTHR12532:SF6">
    <property type="entry name" value="TRANSCRIPTIONAL REGULATORY PROTEIN YEBC-RELATED"/>
    <property type="match status" value="1"/>
</dbReference>
<keyword evidence="3 6" id="KW-0805">Transcription regulation</keyword>
<evidence type="ECO:0000256" key="1">
    <source>
        <dbReference type="ARBA" id="ARBA00008724"/>
    </source>
</evidence>
<feature type="domain" description="TACO1/YebC-like second and third" evidence="7">
    <location>
        <begin position="82"/>
        <end position="237"/>
    </location>
</feature>
<dbReference type="FunFam" id="1.10.10.200:FF:000002">
    <property type="entry name" value="Probable transcriptional regulatory protein CLM62_37755"/>
    <property type="match status" value="1"/>
</dbReference>
<comment type="subcellular location">
    <subcellularLocation>
        <location evidence="6">Cytoplasm</location>
    </subcellularLocation>
</comment>
<dbReference type="Gene3D" id="1.10.10.200">
    <property type="match status" value="1"/>
</dbReference>
<sequence length="249" mass="26937">MSGHSKWATIKRKKAGIDAARGRVFTRVIKEISIAARQGGGDPDGNPRLRTAIAIAKASNMPADNIERAIKKGTGELEGVTYEEITYEGYGPGGVALLIDCVTDNKNRTASELRHLFSKYGGNMGAQGCVAWMFEAKGVITIDSSKTDEDTLMDVALEAGADDVKAEEGVFEVYTAPSNLEAVRSAVEAKGIPVTSAEMNKIPQNTVQLDERTAESMLKLMDMLEDFDDTQKVYANFDIAPEILAKLDK</sequence>
<comment type="caution">
    <text evidence="9">The sequence shown here is derived from an EMBL/GenBank/DDBJ whole genome shotgun (WGS) entry which is preliminary data.</text>
</comment>
<keyword evidence="5 6" id="KW-0804">Transcription</keyword>
<dbReference type="AlphaFoldDB" id="A0A1F5R789"/>
<dbReference type="Gene3D" id="3.30.70.980">
    <property type="match status" value="2"/>
</dbReference>
<dbReference type="NCBIfam" id="TIGR01033">
    <property type="entry name" value="YebC/PmpR family DNA-binding transcriptional regulator"/>
    <property type="match status" value="1"/>
</dbReference>
<dbReference type="InterPro" id="IPR017856">
    <property type="entry name" value="Integrase-like_N"/>
</dbReference>
<dbReference type="PANTHER" id="PTHR12532">
    <property type="entry name" value="TRANSLATIONAL ACTIVATOR OF CYTOCHROME C OXIDASE 1"/>
    <property type="match status" value="1"/>
</dbReference>
<dbReference type="InterPro" id="IPR002876">
    <property type="entry name" value="Transcrip_reg_TACO1-like"/>
</dbReference>
<dbReference type="InterPro" id="IPR026564">
    <property type="entry name" value="Transcrip_reg_TACO1-like_dom3"/>
</dbReference>
<dbReference type="GO" id="GO:0005829">
    <property type="term" value="C:cytosol"/>
    <property type="evidence" value="ECO:0007669"/>
    <property type="project" value="TreeGrafter"/>
</dbReference>
<gene>
    <name evidence="9" type="ORF">A2024_02235</name>
</gene>
<dbReference type="FunFam" id="3.30.70.980:FF:000002">
    <property type="entry name" value="Probable transcriptional regulatory protein YebC"/>
    <property type="match status" value="1"/>
</dbReference>
<evidence type="ECO:0000313" key="9">
    <source>
        <dbReference type="EMBL" id="OGF10328.1"/>
    </source>
</evidence>
<dbReference type="InterPro" id="IPR049083">
    <property type="entry name" value="TACO1_YebC_N"/>
</dbReference>
<dbReference type="EMBL" id="MFFM01000039">
    <property type="protein sequence ID" value="OGF10328.1"/>
    <property type="molecule type" value="Genomic_DNA"/>
</dbReference>
<feature type="domain" description="TACO1/YebC-like N-terminal" evidence="8">
    <location>
        <begin position="5"/>
        <end position="76"/>
    </location>
</feature>
<dbReference type="NCBIfam" id="NF001030">
    <property type="entry name" value="PRK00110.1"/>
    <property type="match status" value="1"/>
</dbReference>
<evidence type="ECO:0000259" key="8">
    <source>
        <dbReference type="Pfam" id="PF20772"/>
    </source>
</evidence>
<keyword evidence="4 6" id="KW-0238">DNA-binding</keyword>
<protein>
    <recommendedName>
        <fullName evidence="6">Probable transcriptional regulatory protein A2024_02235</fullName>
    </recommendedName>
</protein>
<evidence type="ECO:0000259" key="7">
    <source>
        <dbReference type="Pfam" id="PF01709"/>
    </source>
</evidence>
<evidence type="ECO:0000256" key="5">
    <source>
        <dbReference type="ARBA" id="ARBA00023163"/>
    </source>
</evidence>
<reference evidence="9 10" key="1">
    <citation type="journal article" date="2016" name="Nat. Commun.">
        <title>Thousands of microbial genomes shed light on interconnected biogeochemical processes in an aquifer system.</title>
        <authorList>
            <person name="Anantharaman K."/>
            <person name="Brown C.T."/>
            <person name="Hug L.A."/>
            <person name="Sharon I."/>
            <person name="Castelle C.J."/>
            <person name="Probst A.J."/>
            <person name="Thomas B.C."/>
            <person name="Singh A."/>
            <person name="Wilkins M.J."/>
            <person name="Karaoz U."/>
            <person name="Brodie E.L."/>
            <person name="Williams K.H."/>
            <person name="Hubbard S.S."/>
            <person name="Banfield J.F."/>
        </authorList>
    </citation>
    <scope>NUCLEOTIDE SEQUENCE [LARGE SCALE GENOMIC DNA]</scope>
</reference>
<dbReference type="Proteomes" id="UP000177230">
    <property type="component" value="Unassembled WGS sequence"/>
</dbReference>
<dbReference type="SUPFAM" id="SSF75625">
    <property type="entry name" value="YebC-like"/>
    <property type="match status" value="1"/>
</dbReference>
<dbReference type="InterPro" id="IPR029072">
    <property type="entry name" value="YebC-like"/>
</dbReference>
<evidence type="ECO:0000256" key="3">
    <source>
        <dbReference type="ARBA" id="ARBA00023015"/>
    </source>
</evidence>
<dbReference type="InterPro" id="IPR048300">
    <property type="entry name" value="TACO1_YebC-like_2nd/3rd_dom"/>
</dbReference>
<dbReference type="HAMAP" id="MF_00693">
    <property type="entry name" value="Transcrip_reg_TACO1"/>
    <property type="match status" value="1"/>
</dbReference>
<evidence type="ECO:0000256" key="4">
    <source>
        <dbReference type="ARBA" id="ARBA00023125"/>
    </source>
</evidence>
<keyword evidence="2 6" id="KW-0963">Cytoplasm</keyword>
<accession>A0A1F5R789</accession>
<name>A0A1F5R789_9BACT</name>
<dbReference type="Pfam" id="PF01709">
    <property type="entry name" value="Transcrip_reg"/>
    <property type="match status" value="1"/>
</dbReference>
<evidence type="ECO:0000256" key="6">
    <source>
        <dbReference type="HAMAP-Rule" id="MF_00693"/>
    </source>
</evidence>
<evidence type="ECO:0000313" key="10">
    <source>
        <dbReference type="Proteomes" id="UP000177230"/>
    </source>
</evidence>
<organism evidence="9 10">
    <name type="scientific">Candidatus Edwardsbacteria bacterium GWF2_54_11</name>
    <dbReference type="NCBI Taxonomy" id="1817851"/>
    <lineage>
        <taxon>Bacteria</taxon>
        <taxon>Candidatus Edwardsiibacteriota</taxon>
    </lineage>
</organism>
<dbReference type="GO" id="GO:0003677">
    <property type="term" value="F:DNA binding"/>
    <property type="evidence" value="ECO:0007669"/>
    <property type="project" value="UniProtKB-UniRule"/>
</dbReference>
<dbReference type="Pfam" id="PF20772">
    <property type="entry name" value="TACO1_YebC_N"/>
    <property type="match status" value="1"/>
</dbReference>
<comment type="similarity">
    <text evidence="1 6">Belongs to the TACO1 family.</text>
</comment>